<dbReference type="InterPro" id="IPR050251">
    <property type="entry name" value="HpcH-HpaI_aldolase"/>
</dbReference>
<dbReference type="PANTHER" id="PTHR30502:SF0">
    <property type="entry name" value="PHOSPHOENOLPYRUVATE CARBOXYLASE FAMILY PROTEIN"/>
    <property type="match status" value="1"/>
</dbReference>
<dbReference type="AlphaFoldDB" id="A0A2T4J8M4"/>
<gene>
    <name evidence="9" type="ORF">C5F44_09625</name>
</gene>
<dbReference type="FunFam" id="3.20.20.60:FF:000004">
    <property type="entry name" value="5-keto-4-deoxy-D-glucarate aldolase"/>
    <property type="match status" value="1"/>
</dbReference>
<protein>
    <recommendedName>
        <fullName evidence="7">Hydroxypyruvate/pyruvate aldolase</fullName>
    </recommendedName>
</protein>
<dbReference type="Gene3D" id="3.20.20.60">
    <property type="entry name" value="Phosphoenolpyruvate-binding domains"/>
    <property type="match status" value="1"/>
</dbReference>
<accession>A0A2T4J8M4</accession>
<keyword evidence="4" id="KW-0456">Lyase</keyword>
<keyword evidence="3" id="KW-0479">Metal-binding</keyword>
<dbReference type="RefSeq" id="WP_107673323.1">
    <property type="nucleotide sequence ID" value="NZ_PZKE01000008.1"/>
</dbReference>
<dbReference type="Pfam" id="PF03328">
    <property type="entry name" value="HpcH_HpaI"/>
    <property type="match status" value="1"/>
</dbReference>
<sequence>MTLPVNAFKRALRDGRSQIGIWNTIPGPVVAELLAGAGFDWVLLDTEHALTDIPDIFAMLQAVAAYPVSAVVRPQTNDTVLIKRLLDHGAQTLLLPYVQSAAEAEAAVRAMRYAPRGVRGVSGMTRASRYGAIPDYVQRAEEELCLLVQVETAEALAQIEAIAAVDGVDGLFIGPSDLAASMGHPGNARHPEVVAAIDDAIRRIVATGKAAGILTLDPAYARHCLELGTSFTAVGVDMALLRAAASDLAKAFGRGA</sequence>
<dbReference type="PANTHER" id="PTHR30502">
    <property type="entry name" value="2-KETO-3-DEOXY-L-RHAMNONATE ALDOLASE"/>
    <property type="match status" value="1"/>
</dbReference>
<dbReference type="InterPro" id="IPR015813">
    <property type="entry name" value="Pyrv/PenolPyrv_kinase-like_dom"/>
</dbReference>
<comment type="catalytic activity">
    <reaction evidence="6">
        <text>D-glyceraldehyde + pyruvate = 2-dehydro-3-deoxy-L-galactonate</text>
        <dbReference type="Rhea" id="RHEA:80055"/>
        <dbReference type="ChEBI" id="CHEBI:15361"/>
        <dbReference type="ChEBI" id="CHEBI:17378"/>
        <dbReference type="ChEBI" id="CHEBI:75545"/>
    </reaction>
</comment>
<evidence type="ECO:0000256" key="3">
    <source>
        <dbReference type="ARBA" id="ARBA00022723"/>
    </source>
</evidence>
<evidence type="ECO:0000256" key="4">
    <source>
        <dbReference type="ARBA" id="ARBA00023239"/>
    </source>
</evidence>
<evidence type="ECO:0000256" key="5">
    <source>
        <dbReference type="ARBA" id="ARBA00023317"/>
    </source>
</evidence>
<reference evidence="9 10" key="1">
    <citation type="submission" date="2018-03" db="EMBL/GenBank/DDBJ databases">
        <title>Rhodobacter blasticus.</title>
        <authorList>
            <person name="Meyer T.E."/>
            <person name="Miller S."/>
            <person name="Lodha T."/>
            <person name="Gandham S."/>
            <person name="Chintalapati S."/>
            <person name="Chintalapati V.R."/>
        </authorList>
    </citation>
    <scope>NUCLEOTIDE SEQUENCE [LARGE SCALE GENOMIC DNA]</scope>
    <source>
        <strain evidence="9 10">DSM 2131</strain>
    </source>
</reference>
<evidence type="ECO:0000256" key="7">
    <source>
        <dbReference type="ARBA" id="ARBA00068169"/>
    </source>
</evidence>
<dbReference type="InterPro" id="IPR005000">
    <property type="entry name" value="Aldolase/citrate-lyase_domain"/>
</dbReference>
<dbReference type="SUPFAM" id="SSF51621">
    <property type="entry name" value="Phosphoenolpyruvate/pyruvate domain"/>
    <property type="match status" value="1"/>
</dbReference>
<comment type="similarity">
    <text evidence="2">Belongs to the HpcH/HpaI aldolase family.</text>
</comment>
<name>A0A2T4J8M4_FUSBL</name>
<feature type="domain" description="HpcH/HpaI aldolase/citrate lyase" evidence="8">
    <location>
        <begin position="18"/>
        <end position="242"/>
    </location>
</feature>
<evidence type="ECO:0000313" key="9">
    <source>
        <dbReference type="EMBL" id="PTE14252.1"/>
    </source>
</evidence>
<comment type="cofactor">
    <cofactor evidence="1">
        <name>a divalent metal cation</name>
        <dbReference type="ChEBI" id="CHEBI:60240"/>
    </cofactor>
</comment>
<dbReference type="InterPro" id="IPR040442">
    <property type="entry name" value="Pyrv_kinase-like_dom_sf"/>
</dbReference>
<dbReference type="GO" id="GO:0016832">
    <property type="term" value="F:aldehyde-lyase activity"/>
    <property type="evidence" value="ECO:0007669"/>
    <property type="project" value="TreeGrafter"/>
</dbReference>
<proteinExistence type="inferred from homology"/>
<dbReference type="GO" id="GO:0005737">
    <property type="term" value="C:cytoplasm"/>
    <property type="evidence" value="ECO:0007669"/>
    <property type="project" value="UniProtKB-ARBA"/>
</dbReference>
<organism evidence="9 10">
    <name type="scientific">Fuscovulum blasticum DSM 2131</name>
    <dbReference type="NCBI Taxonomy" id="1188250"/>
    <lineage>
        <taxon>Bacteria</taxon>
        <taxon>Pseudomonadati</taxon>
        <taxon>Pseudomonadota</taxon>
        <taxon>Alphaproteobacteria</taxon>
        <taxon>Rhodobacterales</taxon>
        <taxon>Paracoccaceae</taxon>
        <taxon>Pseudogemmobacter</taxon>
    </lineage>
</organism>
<evidence type="ECO:0000313" key="10">
    <source>
        <dbReference type="Proteomes" id="UP000241362"/>
    </source>
</evidence>
<dbReference type="EMBL" id="PZKE01000008">
    <property type="protein sequence ID" value="PTE14252.1"/>
    <property type="molecule type" value="Genomic_DNA"/>
</dbReference>
<keyword evidence="5" id="KW-0670">Pyruvate</keyword>
<keyword evidence="10" id="KW-1185">Reference proteome</keyword>
<evidence type="ECO:0000256" key="6">
    <source>
        <dbReference type="ARBA" id="ARBA00045074"/>
    </source>
</evidence>
<dbReference type="Proteomes" id="UP000241362">
    <property type="component" value="Unassembled WGS sequence"/>
</dbReference>
<comment type="caution">
    <text evidence="9">The sequence shown here is derived from an EMBL/GenBank/DDBJ whole genome shotgun (WGS) entry which is preliminary data.</text>
</comment>
<dbReference type="GO" id="GO:0046872">
    <property type="term" value="F:metal ion binding"/>
    <property type="evidence" value="ECO:0007669"/>
    <property type="project" value="UniProtKB-KW"/>
</dbReference>
<evidence type="ECO:0000259" key="8">
    <source>
        <dbReference type="Pfam" id="PF03328"/>
    </source>
</evidence>
<evidence type="ECO:0000256" key="1">
    <source>
        <dbReference type="ARBA" id="ARBA00001968"/>
    </source>
</evidence>
<evidence type="ECO:0000256" key="2">
    <source>
        <dbReference type="ARBA" id="ARBA00005568"/>
    </source>
</evidence>